<keyword evidence="4" id="KW-0813">Transport</keyword>
<dbReference type="STRING" id="675120.N1PDH0"/>
<accession>N1PDH0</accession>
<proteinExistence type="inferred from homology"/>
<evidence type="ECO:0000313" key="5">
    <source>
        <dbReference type="EMBL" id="EME38494.1"/>
    </source>
</evidence>
<dbReference type="eggNOG" id="KOG3386">
    <property type="taxonomic scope" value="Eukaryota"/>
</dbReference>
<keyword evidence="1 4" id="KW-0812">Transmembrane</keyword>
<feature type="transmembrane region" description="Helical" evidence="4">
    <location>
        <begin position="146"/>
        <end position="162"/>
    </location>
</feature>
<evidence type="ECO:0000256" key="3">
    <source>
        <dbReference type="ARBA" id="ARBA00023136"/>
    </source>
</evidence>
<feature type="transmembrane region" description="Helical" evidence="4">
    <location>
        <begin position="54"/>
        <end position="74"/>
    </location>
</feature>
<reference evidence="5 6" key="2">
    <citation type="journal article" date="2012" name="PLoS Pathog.">
        <title>Diverse lifestyles and strategies of plant pathogenesis encoded in the genomes of eighteen Dothideomycetes fungi.</title>
        <authorList>
            <person name="Ohm R.A."/>
            <person name="Feau N."/>
            <person name="Henrissat B."/>
            <person name="Schoch C.L."/>
            <person name="Horwitz B.A."/>
            <person name="Barry K.W."/>
            <person name="Condon B.J."/>
            <person name="Copeland A.C."/>
            <person name="Dhillon B."/>
            <person name="Glaser F."/>
            <person name="Hesse C.N."/>
            <person name="Kosti I."/>
            <person name="LaButti K."/>
            <person name="Lindquist E.A."/>
            <person name="Lucas S."/>
            <person name="Salamov A.A."/>
            <person name="Bradshaw R.E."/>
            <person name="Ciuffetti L."/>
            <person name="Hamelin R.C."/>
            <person name="Kema G.H.J."/>
            <person name="Lawrence C."/>
            <person name="Scott J.A."/>
            <person name="Spatafora J.W."/>
            <person name="Turgeon B.G."/>
            <person name="de Wit P.J.G.M."/>
            <person name="Zhong S."/>
            <person name="Goodwin S.B."/>
            <person name="Grigoriev I.V."/>
        </authorList>
    </citation>
    <scope>NUCLEOTIDE SEQUENCE [LARGE SCALE GENOMIC DNA]</scope>
    <source>
        <strain evidence="6">NZE10 / CBS 128990</strain>
    </source>
</reference>
<comment type="subcellular location">
    <subcellularLocation>
        <location evidence="4">Membrane</location>
        <topology evidence="4">Multi-pass membrane protein</topology>
    </subcellularLocation>
</comment>
<dbReference type="AlphaFoldDB" id="N1PDH0"/>
<evidence type="ECO:0000256" key="1">
    <source>
        <dbReference type="ARBA" id="ARBA00022692"/>
    </source>
</evidence>
<keyword evidence="3 4" id="KW-0472">Membrane</keyword>
<dbReference type="GO" id="GO:0005375">
    <property type="term" value="F:copper ion transmembrane transporter activity"/>
    <property type="evidence" value="ECO:0007669"/>
    <property type="project" value="UniProtKB-UniRule"/>
</dbReference>
<evidence type="ECO:0000256" key="2">
    <source>
        <dbReference type="ARBA" id="ARBA00022989"/>
    </source>
</evidence>
<sequence length="174" mass="19331">MDHSHMDHGGMDHGGMDHGGHGGMDEPMCSMNMLFTWSTENLCIVFKSWRVTGLWSLIFSLLAIVAMTAGYEAIREASRLYDQRHAKVVENMPHSMEAGERSSLLRLGGLLHAEEQKDKIVKAAFYGVQVFYSFFIMLLFMTYNGWIMVAVGVGAFIGYLLFSGSPPSKSAACH</sequence>
<protein>
    <recommendedName>
        <fullName evidence="4">Copper transport protein</fullName>
    </recommendedName>
</protein>
<comment type="similarity">
    <text evidence="4">Belongs to the copper transporter (Ctr) (TC 1.A.56) family. SLC31A subfamily.</text>
</comment>
<gene>
    <name evidence="5" type="ORF">DOTSEDRAFT_75879</name>
</gene>
<evidence type="ECO:0000313" key="6">
    <source>
        <dbReference type="Proteomes" id="UP000016933"/>
    </source>
</evidence>
<dbReference type="PANTHER" id="PTHR12483:SF115">
    <property type="entry name" value="COPPER TRANSPORT PROTEIN"/>
    <property type="match status" value="1"/>
</dbReference>
<organism evidence="5 6">
    <name type="scientific">Dothistroma septosporum (strain NZE10 / CBS 128990)</name>
    <name type="common">Red band needle blight fungus</name>
    <name type="synonym">Mycosphaerella pini</name>
    <dbReference type="NCBI Taxonomy" id="675120"/>
    <lineage>
        <taxon>Eukaryota</taxon>
        <taxon>Fungi</taxon>
        <taxon>Dikarya</taxon>
        <taxon>Ascomycota</taxon>
        <taxon>Pezizomycotina</taxon>
        <taxon>Dothideomycetes</taxon>
        <taxon>Dothideomycetidae</taxon>
        <taxon>Mycosphaerellales</taxon>
        <taxon>Mycosphaerellaceae</taxon>
        <taxon>Dothistroma</taxon>
    </lineage>
</organism>
<dbReference type="Proteomes" id="UP000016933">
    <property type="component" value="Unassembled WGS sequence"/>
</dbReference>
<keyword evidence="6" id="KW-1185">Reference proteome</keyword>
<dbReference type="HOGENOM" id="CLU_079690_4_0_1"/>
<feature type="transmembrane region" description="Helical" evidence="4">
    <location>
        <begin position="123"/>
        <end position="140"/>
    </location>
</feature>
<keyword evidence="4" id="KW-0186">Copper</keyword>
<dbReference type="InterPro" id="IPR007274">
    <property type="entry name" value="Cop_transporter"/>
</dbReference>
<dbReference type="OMA" id="AKTVACH"/>
<dbReference type="OrthoDB" id="161814at2759"/>
<dbReference type="PANTHER" id="PTHR12483">
    <property type="entry name" value="SOLUTE CARRIER FAMILY 31 COPPER TRANSPORTERS"/>
    <property type="match status" value="1"/>
</dbReference>
<keyword evidence="4" id="KW-0187">Copper transport</keyword>
<reference evidence="6" key="1">
    <citation type="journal article" date="2012" name="PLoS Genet.">
        <title>The genomes of the fungal plant pathogens Cladosporium fulvum and Dothistroma septosporum reveal adaptation to different hosts and lifestyles but also signatures of common ancestry.</title>
        <authorList>
            <person name="de Wit P.J.G.M."/>
            <person name="van der Burgt A."/>
            <person name="Oekmen B."/>
            <person name="Stergiopoulos I."/>
            <person name="Abd-Elsalam K.A."/>
            <person name="Aerts A.L."/>
            <person name="Bahkali A.H."/>
            <person name="Beenen H.G."/>
            <person name="Chettri P."/>
            <person name="Cox M.P."/>
            <person name="Datema E."/>
            <person name="de Vries R.P."/>
            <person name="Dhillon B."/>
            <person name="Ganley A.R."/>
            <person name="Griffiths S.A."/>
            <person name="Guo Y."/>
            <person name="Hamelin R.C."/>
            <person name="Henrissat B."/>
            <person name="Kabir M.S."/>
            <person name="Jashni M.K."/>
            <person name="Kema G."/>
            <person name="Klaubauf S."/>
            <person name="Lapidus A."/>
            <person name="Levasseur A."/>
            <person name="Lindquist E."/>
            <person name="Mehrabi R."/>
            <person name="Ohm R.A."/>
            <person name="Owen T.J."/>
            <person name="Salamov A."/>
            <person name="Schwelm A."/>
            <person name="Schijlen E."/>
            <person name="Sun H."/>
            <person name="van den Burg H.A."/>
            <person name="van Ham R.C.H.J."/>
            <person name="Zhang S."/>
            <person name="Goodwin S.B."/>
            <person name="Grigoriev I.V."/>
            <person name="Collemare J."/>
            <person name="Bradshaw R.E."/>
        </authorList>
    </citation>
    <scope>NUCLEOTIDE SEQUENCE [LARGE SCALE GENOMIC DNA]</scope>
    <source>
        <strain evidence="6">NZE10 / CBS 128990</strain>
    </source>
</reference>
<dbReference type="GO" id="GO:0016020">
    <property type="term" value="C:membrane"/>
    <property type="evidence" value="ECO:0007669"/>
    <property type="project" value="UniProtKB-SubCell"/>
</dbReference>
<keyword evidence="4" id="KW-0406">Ion transport</keyword>
<keyword evidence="2 4" id="KW-1133">Transmembrane helix</keyword>
<name>N1PDH0_DOTSN</name>
<dbReference type="Pfam" id="PF04145">
    <property type="entry name" value="Ctr"/>
    <property type="match status" value="1"/>
</dbReference>
<evidence type="ECO:0000256" key="4">
    <source>
        <dbReference type="RuleBase" id="RU367022"/>
    </source>
</evidence>
<dbReference type="EMBL" id="KB446547">
    <property type="protein sequence ID" value="EME38494.1"/>
    <property type="molecule type" value="Genomic_DNA"/>
</dbReference>